<gene>
    <name evidence="1" type="ORF">G8O29_08385</name>
</gene>
<evidence type="ECO:0000313" key="2">
    <source>
        <dbReference type="Proteomes" id="UP001515660"/>
    </source>
</evidence>
<sequence>MQPAAAQEAGTTGGPLSAIDWLSQSVATPAAAAPDAGLVLPDEPPVAAAGTTLPADVTTSSLDGPAPDGVGLISPSVSGLPRGFWGAGLTREIAESLVSHPDDALPALRQLFLTILLAELNPPIDAGGRGELLLVRIDKLLALGALEQAAALIEAAGVTSPELFRRAFDVALLTGAEDRACDGMANAPHLAPTLPARIFCLARSGDWNTAALTIRTASALGQISADQEQLLSRFLDPDLYEGEPVPPPPSPVTPLDWMIYAAIGEPLPTDGLPIAFSYAELRPRSGWKARIEAAERLTRAGTIPPNVILGLYTENTPAASGGVWDRAAAFQAFDAAMAAGDPARVAATLPAVWNRMQEAELEVPFATLYAKALLDLPLTGAAADIAFRVGLLSPHAETWARRASPTTPEEAFLTAIALGRGAEALPPDSMARAISAAFRIPTPSVEGQRLLDGNRTGEAVIVAIDSIGRGVKGDLRGVTEGLSILRLAGLDAVARRTALELMILERRG</sequence>
<evidence type="ECO:0008006" key="3">
    <source>
        <dbReference type="Google" id="ProtNLM"/>
    </source>
</evidence>
<dbReference type="Proteomes" id="UP001515660">
    <property type="component" value="Unassembled WGS sequence"/>
</dbReference>
<accession>A0ABX0G7B9</accession>
<evidence type="ECO:0000313" key="1">
    <source>
        <dbReference type="EMBL" id="NHB76758.1"/>
    </source>
</evidence>
<protein>
    <recommendedName>
        <fullName evidence="3">Antifreeze glycopeptide polyprotein</fullName>
    </recommendedName>
</protein>
<proteinExistence type="predicted"/>
<keyword evidence="2" id="KW-1185">Reference proteome</keyword>
<comment type="caution">
    <text evidence="1">The sequence shown here is derived from an EMBL/GenBank/DDBJ whole genome shotgun (WGS) entry which is preliminary data.</text>
</comment>
<name>A0ABX0G7B9_9RHOB</name>
<dbReference type="EMBL" id="JAANHS010000005">
    <property type="protein sequence ID" value="NHB76758.1"/>
    <property type="molecule type" value="Genomic_DNA"/>
</dbReference>
<organism evidence="1 2">
    <name type="scientific">Rhodobacter calidifons</name>
    <dbReference type="NCBI Taxonomy" id="2715277"/>
    <lineage>
        <taxon>Bacteria</taxon>
        <taxon>Pseudomonadati</taxon>
        <taxon>Pseudomonadota</taxon>
        <taxon>Alphaproteobacteria</taxon>
        <taxon>Rhodobacterales</taxon>
        <taxon>Rhodobacter group</taxon>
        <taxon>Rhodobacter</taxon>
    </lineage>
</organism>
<reference evidence="1 2" key="1">
    <citation type="journal article" date="2022" name="Microorganisms">
        <title>Genome Sequence and Characterization of a Xanthorhodopsin-Containing, Aerobic Anoxygenic Phototrophic Rhodobacter Species, Isolated from Mesophilic Conditions at Yellowstone National Park.</title>
        <authorList>
            <person name="Kyndt J.A."/>
            <person name="Robertson S."/>
            <person name="Shoffstall I.B."/>
            <person name="Ramaley R.F."/>
            <person name="Meyer T.E."/>
        </authorList>
    </citation>
    <scope>NUCLEOTIDE SEQUENCE [LARGE SCALE GENOMIC DNA]</scope>
    <source>
        <strain evidence="1 2">M37P</strain>
    </source>
</reference>